<dbReference type="OrthoDB" id="408683at2759"/>
<dbReference type="PANTHER" id="PTHR21027:SF1">
    <property type="entry name" value="TRNA-SPLICING ENDONUCLEASE SUBUNIT SEN54"/>
    <property type="match status" value="1"/>
</dbReference>
<evidence type="ECO:0000259" key="5">
    <source>
        <dbReference type="Pfam" id="PF12928"/>
    </source>
</evidence>
<feature type="region of interest" description="Disordered" evidence="4">
    <location>
        <begin position="236"/>
        <end position="257"/>
    </location>
</feature>
<evidence type="ECO:0000256" key="3">
    <source>
        <dbReference type="SAM" id="Coils"/>
    </source>
</evidence>
<feature type="coiled-coil region" evidence="3">
    <location>
        <begin position="532"/>
        <end position="559"/>
    </location>
</feature>
<feature type="compositionally biased region" description="Polar residues" evidence="4">
    <location>
        <begin position="357"/>
        <end position="379"/>
    </location>
</feature>
<dbReference type="AlphaFoldDB" id="A0A8J2R4Z9"/>
<dbReference type="PANTHER" id="PTHR21027">
    <property type="entry name" value="TRNA-SPLICING ENDONUCLEASE SUBUNIT SEN54"/>
    <property type="match status" value="1"/>
</dbReference>
<comment type="similarity">
    <text evidence="1">Belongs to the SEN54 family.</text>
</comment>
<evidence type="ECO:0000256" key="1">
    <source>
        <dbReference type="ARBA" id="ARBA00005736"/>
    </source>
</evidence>
<evidence type="ECO:0000256" key="2">
    <source>
        <dbReference type="ARBA" id="ARBA00022694"/>
    </source>
</evidence>
<evidence type="ECO:0000256" key="4">
    <source>
        <dbReference type="SAM" id="MobiDB-lite"/>
    </source>
</evidence>
<keyword evidence="3" id="KW-0175">Coiled coil</keyword>
<reference evidence="6" key="1">
    <citation type="submission" date="2021-09" db="EMBL/GenBank/DDBJ databases">
        <authorList>
            <person name="Martin H S."/>
        </authorList>
    </citation>
    <scope>NUCLEOTIDE SEQUENCE</scope>
</reference>
<evidence type="ECO:0000313" key="7">
    <source>
        <dbReference type="Proteomes" id="UP000789524"/>
    </source>
</evidence>
<dbReference type="EMBL" id="CAKASE010000082">
    <property type="protein sequence ID" value="CAG9584842.1"/>
    <property type="molecule type" value="Genomic_DNA"/>
</dbReference>
<name>A0A8J2R4Z9_9NEOP</name>
<proteinExistence type="inferred from homology"/>
<dbReference type="InterPro" id="IPR024336">
    <property type="entry name" value="tRNA_splic_suSen54_N"/>
</dbReference>
<feature type="domain" description="tRNA-splicing endonuclease subunit Sen54 N-terminal" evidence="5">
    <location>
        <begin position="52"/>
        <end position="113"/>
    </location>
</feature>
<comment type="caution">
    <text evidence="6">The sequence shown here is derived from an EMBL/GenBank/DDBJ whole genome shotgun (WGS) entry which is preliminary data.</text>
</comment>
<dbReference type="Pfam" id="PF12928">
    <property type="entry name" value="tRNA_int_end_N2"/>
    <property type="match status" value="1"/>
</dbReference>
<dbReference type="GO" id="GO:0000379">
    <property type="term" value="P:tRNA-type intron splice site recognition and cleavage"/>
    <property type="evidence" value="ECO:0007669"/>
    <property type="project" value="TreeGrafter"/>
</dbReference>
<sequence length="858" mass="98733">MNMLTGCELVQRGTTKIDASLPELGVKEVTPNGTWLEQKQIQAAIEARKKLIEIQRIEKKGAMSHAVWKDNLKLAEVTHKVGGHWQHMGHNVGKQLYIRAEEALFLMELNCLYLKFNDVVVSLQQAYSLFLGQLISHQQYKVYASLSRLGYRVYKHETLEKEINNPTTSNNANKVNIGSSKASCSIGNPTTVNIKLERMDEYEDIQIKQEPDTEEYNAGDVNQGILSVPIKKEFPQSDSDMETSASNSIQGSSQDKTDNNCCKIKLKNLKSRKLKPCSGKVLHKYFNNLPELIGTSTVIVKKPNIMYLPINVILKRVEYTVNLLNIREKGERTDVSDTNIYNEGDEVNGSHVRRLRSSASRSDTGGTEQSNLRFPSHNPQYRPYNMWRDRHSFNYFNFNMFFQRNFSPPWYTNSNCQFTPRNHAYPRPTLSLHNRIQPQSRKRPKNNTQKQHLDGIKRLSAKLKLLLQNGNMDPVNIQSLQRLIHLYNKRYKARIRISPDFDIVDENVLDTIDLDDEEPAEKRRRNNDDRAFKENLEQLQQLASKLKVLEENKKSSARHRRALSKLLKVFNESYQEEYYLSEDHEIKNPRHITLDTSDSESDVLINEGAPKRSKGKKVKNPFNILKRLTEKQKDGNTSSASDDCDAQECKKYSDVLVKTFTKGWLPKEDDFGRAEVVKKDSMNLACNHDEKDLRREEFMYDFLKIQSTKSDDWLNLKISFYQSFGEAMAEFQGNMNALRQASSNVTVKSEDNSMASVLRKLTIIRRDDSLNDECNLKIDFDVYNRDVQNFRKTNRPTPHFRLIALDESSNIPSGKEIATLVSKYKDDVAIVFAVVGMNSIGYIQIKPTVLPVFLPNES</sequence>
<keyword evidence="2" id="KW-0819">tRNA processing</keyword>
<accession>A0A8J2R4Z9</accession>
<gene>
    <name evidence="6" type="ORF">DCHRY22_LOCUS15355</name>
</gene>
<dbReference type="GO" id="GO:0000214">
    <property type="term" value="C:tRNA-intron endonuclease complex"/>
    <property type="evidence" value="ECO:0007669"/>
    <property type="project" value="TreeGrafter"/>
</dbReference>
<dbReference type="InterPro" id="IPR024337">
    <property type="entry name" value="tRNA_splic_suSen54"/>
</dbReference>
<organism evidence="6 7">
    <name type="scientific">Danaus chrysippus</name>
    <name type="common">African queen</name>
    <dbReference type="NCBI Taxonomy" id="151541"/>
    <lineage>
        <taxon>Eukaryota</taxon>
        <taxon>Metazoa</taxon>
        <taxon>Ecdysozoa</taxon>
        <taxon>Arthropoda</taxon>
        <taxon>Hexapoda</taxon>
        <taxon>Insecta</taxon>
        <taxon>Pterygota</taxon>
        <taxon>Neoptera</taxon>
        <taxon>Endopterygota</taxon>
        <taxon>Lepidoptera</taxon>
        <taxon>Glossata</taxon>
        <taxon>Ditrysia</taxon>
        <taxon>Papilionoidea</taxon>
        <taxon>Nymphalidae</taxon>
        <taxon>Danainae</taxon>
        <taxon>Danaini</taxon>
        <taxon>Danaina</taxon>
        <taxon>Danaus</taxon>
        <taxon>Anosia</taxon>
    </lineage>
</organism>
<feature type="region of interest" description="Disordered" evidence="4">
    <location>
        <begin position="336"/>
        <end position="379"/>
    </location>
</feature>
<feature type="compositionally biased region" description="Polar residues" evidence="4">
    <location>
        <begin position="236"/>
        <end position="254"/>
    </location>
</feature>
<evidence type="ECO:0000313" key="6">
    <source>
        <dbReference type="EMBL" id="CAG9584842.1"/>
    </source>
</evidence>
<keyword evidence="7" id="KW-1185">Reference proteome</keyword>
<dbReference type="Proteomes" id="UP000789524">
    <property type="component" value="Unassembled WGS sequence"/>
</dbReference>
<protein>
    <submittedName>
        <fullName evidence="6">(African queen) hypothetical protein</fullName>
    </submittedName>
</protein>